<keyword evidence="3" id="KW-1185">Reference proteome</keyword>
<organism evidence="2 3">
    <name type="scientific">Chiloscyllium punctatum</name>
    <name type="common">Brownbanded bambooshark</name>
    <name type="synonym">Hemiscyllium punctatum</name>
    <dbReference type="NCBI Taxonomy" id="137246"/>
    <lineage>
        <taxon>Eukaryota</taxon>
        <taxon>Metazoa</taxon>
        <taxon>Chordata</taxon>
        <taxon>Craniata</taxon>
        <taxon>Vertebrata</taxon>
        <taxon>Chondrichthyes</taxon>
        <taxon>Elasmobranchii</taxon>
        <taxon>Galeomorphii</taxon>
        <taxon>Galeoidea</taxon>
        <taxon>Orectolobiformes</taxon>
        <taxon>Hemiscylliidae</taxon>
        <taxon>Chiloscyllium</taxon>
    </lineage>
</organism>
<reference evidence="2 3" key="1">
    <citation type="journal article" date="2018" name="Nat. Ecol. Evol.">
        <title>Shark genomes provide insights into elasmobranch evolution and the origin of vertebrates.</title>
        <authorList>
            <person name="Hara Y"/>
            <person name="Yamaguchi K"/>
            <person name="Onimaru K"/>
            <person name="Kadota M"/>
            <person name="Koyanagi M"/>
            <person name="Keeley SD"/>
            <person name="Tatsumi K"/>
            <person name="Tanaka K"/>
            <person name="Motone F"/>
            <person name="Kageyama Y"/>
            <person name="Nozu R"/>
            <person name="Adachi N"/>
            <person name="Nishimura O"/>
            <person name="Nakagawa R"/>
            <person name="Tanegashima C"/>
            <person name="Kiyatake I"/>
            <person name="Matsumoto R"/>
            <person name="Murakumo K"/>
            <person name="Nishida K"/>
            <person name="Terakita A"/>
            <person name="Kuratani S"/>
            <person name="Sato K"/>
            <person name="Hyodo S Kuraku.S."/>
        </authorList>
    </citation>
    <scope>NUCLEOTIDE SEQUENCE [LARGE SCALE GENOMIC DNA]</scope>
</reference>
<gene>
    <name evidence="2" type="ORF">chiPu_0022320</name>
</gene>
<comment type="caution">
    <text evidence="2">The sequence shown here is derived from an EMBL/GenBank/DDBJ whole genome shotgun (WGS) entry which is preliminary data.</text>
</comment>
<evidence type="ECO:0000313" key="3">
    <source>
        <dbReference type="Proteomes" id="UP000287033"/>
    </source>
</evidence>
<dbReference type="EMBL" id="BEZZ01007023">
    <property type="protein sequence ID" value="GCC17781.1"/>
    <property type="molecule type" value="Genomic_DNA"/>
</dbReference>
<feature type="compositionally biased region" description="Basic and acidic residues" evidence="1">
    <location>
        <begin position="125"/>
        <end position="137"/>
    </location>
</feature>
<dbReference type="Proteomes" id="UP000287033">
    <property type="component" value="Unassembled WGS sequence"/>
</dbReference>
<sequence length="137" mass="14876">MRTPCFLGVILQGWAGGRPGWGGAHRRHIRFPRAGQGSFRTGIVRRQSHGRADVDWVGCCNPATQLPRLEVPLGWPVGGPSLVLFSAAWAGGRRWGEGALPVFCPAAAAAILAAHRRRHRPPNGRAEEASPCRRFDI</sequence>
<feature type="region of interest" description="Disordered" evidence="1">
    <location>
        <begin position="118"/>
        <end position="137"/>
    </location>
</feature>
<dbReference type="AlphaFoldDB" id="A0A401RI19"/>
<accession>A0A401RI19</accession>
<evidence type="ECO:0000256" key="1">
    <source>
        <dbReference type="SAM" id="MobiDB-lite"/>
    </source>
</evidence>
<evidence type="ECO:0000313" key="2">
    <source>
        <dbReference type="EMBL" id="GCC17781.1"/>
    </source>
</evidence>
<protein>
    <submittedName>
        <fullName evidence="2">Uncharacterized protein</fullName>
    </submittedName>
</protein>
<proteinExistence type="predicted"/>
<name>A0A401RI19_CHIPU</name>